<accession>A0A7R9ET37</accession>
<proteinExistence type="predicted"/>
<reference evidence="1" key="1">
    <citation type="submission" date="2020-11" db="EMBL/GenBank/DDBJ databases">
        <authorList>
            <person name="Tran Van P."/>
        </authorList>
    </citation>
    <scope>NUCLEOTIDE SEQUENCE</scope>
</reference>
<dbReference type="GO" id="GO:0005085">
    <property type="term" value="F:guanyl-nucleotide exchange factor activity"/>
    <property type="evidence" value="ECO:0007669"/>
    <property type="project" value="InterPro"/>
</dbReference>
<protein>
    <submittedName>
        <fullName evidence="1">Uncharacterized protein</fullName>
    </submittedName>
</protein>
<sequence>MDSPRSISSNTHCTDHEGDENFKWYTLNESKTDLKLSENENEVEFVRSIAMSKNIAYSVQDDVDQFIRINTLDRESLEHVCNTNESENFNMDKSNNLDLDHICETFEPPLAIPLNLKSLCSFILPPADDGIISAVVLSKWDDIMGPQTIYAWMCSNSQLEDEQALNSKSAEFESSEQVDSFVLDLCTMLMSVKNVGIISRAPSYCPQLFQHPVLLHDALTSHLQTAGCTLVMGTSFHDVNMTNASSDCSATITQVLSLPLANTAVFEGLASIMFK</sequence>
<evidence type="ECO:0000313" key="1">
    <source>
        <dbReference type="EMBL" id="CAD7440878.1"/>
    </source>
</evidence>
<organism evidence="1">
    <name type="scientific">Timema bartmani</name>
    <dbReference type="NCBI Taxonomy" id="61472"/>
    <lineage>
        <taxon>Eukaryota</taxon>
        <taxon>Metazoa</taxon>
        <taxon>Ecdysozoa</taxon>
        <taxon>Arthropoda</taxon>
        <taxon>Hexapoda</taxon>
        <taxon>Insecta</taxon>
        <taxon>Pterygota</taxon>
        <taxon>Neoptera</taxon>
        <taxon>Polyneoptera</taxon>
        <taxon>Phasmatodea</taxon>
        <taxon>Timematodea</taxon>
        <taxon>Timematoidea</taxon>
        <taxon>Timematidae</taxon>
        <taxon>Timema</taxon>
    </lineage>
</organism>
<dbReference type="AlphaFoldDB" id="A0A7R9ET37"/>
<dbReference type="EMBL" id="OD565108">
    <property type="protein sequence ID" value="CAD7440878.1"/>
    <property type="molecule type" value="Genomic_DNA"/>
</dbReference>
<dbReference type="Pfam" id="PF15019">
    <property type="entry name" value="C9orf72-like"/>
    <property type="match status" value="1"/>
</dbReference>
<dbReference type="InterPro" id="IPR027819">
    <property type="entry name" value="C9orf72"/>
</dbReference>
<gene>
    <name evidence="1" type="ORF">TBIB3V08_LOCUS3364</name>
</gene>
<name>A0A7R9ET37_9NEOP</name>